<evidence type="ECO:0000256" key="6">
    <source>
        <dbReference type="PIRSR" id="PIRSR601344-1"/>
    </source>
</evidence>
<sequence length="222" mass="23867">MVVPWGTPVARDGGLVGHSCPPRERDGGLVGQGTPVPRERDGGITGHVSWGTPTRPARVMVVSWGTPARPARVMVVPWGTPARPARVLAVSWGTPARPVRVMVVSWGTLARPARVMVVSSIVRGTPARPAVYVGIKSLEPVGIFLPGNINYPGGQLFDPLDYSKNADELTKQAVMEIKHGRMAMLGMLGYFVQAAVTQQGPLQNLVDFVEDPSQNNIFKYLA</sequence>
<dbReference type="PANTHER" id="PTHR21649">
    <property type="entry name" value="CHLOROPHYLL A/B BINDING PROTEIN"/>
    <property type="match status" value="1"/>
</dbReference>
<reference evidence="9 10" key="1">
    <citation type="journal article" date="2015" name="Genome Biol. Evol.">
        <title>Comparative Genomics of a Bacterivorous Green Alga Reveals Evolutionary Causalities and Consequences of Phago-Mixotrophic Mode of Nutrition.</title>
        <authorList>
            <person name="Burns J.A."/>
            <person name="Paasch A."/>
            <person name="Narechania A."/>
            <person name="Kim E."/>
        </authorList>
    </citation>
    <scope>NUCLEOTIDE SEQUENCE [LARGE SCALE GENOMIC DNA]</scope>
    <source>
        <strain evidence="9 10">PLY_AMNH</strain>
    </source>
</reference>
<keyword evidence="7" id="KW-0793">Thylakoid</keyword>
<dbReference type="AlphaFoldDB" id="A0AAE0F4U7"/>
<evidence type="ECO:0000256" key="2">
    <source>
        <dbReference type="ARBA" id="ARBA00022528"/>
    </source>
</evidence>
<dbReference type="Proteomes" id="UP001190700">
    <property type="component" value="Unassembled WGS sequence"/>
</dbReference>
<keyword evidence="10" id="KW-1185">Reference proteome</keyword>
<dbReference type="GO" id="GO:0009535">
    <property type="term" value="C:chloroplast thylakoid membrane"/>
    <property type="evidence" value="ECO:0007669"/>
    <property type="project" value="UniProtKB-SubCell"/>
</dbReference>
<evidence type="ECO:0000256" key="3">
    <source>
        <dbReference type="ARBA" id="ARBA00022531"/>
    </source>
</evidence>
<dbReference type="GO" id="GO:0009765">
    <property type="term" value="P:photosynthesis, light harvesting"/>
    <property type="evidence" value="ECO:0007669"/>
    <property type="project" value="InterPro"/>
</dbReference>
<name>A0AAE0F4U7_9CHLO</name>
<comment type="subcellular location">
    <subcellularLocation>
        <location evidence="7">Plastid</location>
        <location evidence="7">Chloroplast thylakoid membrane</location>
    </subcellularLocation>
</comment>
<dbReference type="Gene3D" id="1.10.3460.10">
    <property type="entry name" value="Chlorophyll a/b binding protein domain"/>
    <property type="match status" value="1"/>
</dbReference>
<comment type="similarity">
    <text evidence="7">Belongs to the light-harvesting chlorophyll a/b-binding (LHC) protein family.</text>
</comment>
<feature type="binding site" evidence="6">
    <location>
        <position position="193"/>
    </location>
    <ligand>
        <name>chlorophyll a</name>
        <dbReference type="ChEBI" id="CHEBI:58416"/>
        <label>1</label>
    </ligand>
</feature>
<evidence type="ECO:0000256" key="1">
    <source>
        <dbReference type="ARBA" id="ARBA00022494"/>
    </source>
</evidence>
<dbReference type="Pfam" id="PF00504">
    <property type="entry name" value="Chloroa_b-bind"/>
    <property type="match status" value="1"/>
</dbReference>
<proteinExistence type="inferred from homology"/>
<evidence type="ECO:0000256" key="4">
    <source>
        <dbReference type="ARBA" id="ARBA00022640"/>
    </source>
</evidence>
<dbReference type="EMBL" id="LGRX02025964">
    <property type="protein sequence ID" value="KAK3251574.1"/>
    <property type="molecule type" value="Genomic_DNA"/>
</dbReference>
<dbReference type="GO" id="GO:0016168">
    <property type="term" value="F:chlorophyll binding"/>
    <property type="evidence" value="ECO:0007669"/>
    <property type="project" value="UniProtKB-KW"/>
</dbReference>
<feature type="binding site" evidence="6">
    <location>
        <position position="181"/>
    </location>
    <ligand>
        <name>chlorophyll a</name>
        <dbReference type="ChEBI" id="CHEBI:58416"/>
        <label>1</label>
    </ligand>
</feature>
<keyword evidence="4 7" id="KW-0934">Plastid</keyword>
<feature type="region of interest" description="Disordered" evidence="8">
    <location>
        <begin position="13"/>
        <end position="51"/>
    </location>
</feature>
<dbReference type="SUPFAM" id="SSF103511">
    <property type="entry name" value="Chlorophyll a-b binding protein"/>
    <property type="match status" value="1"/>
</dbReference>
<dbReference type="InterPro" id="IPR001344">
    <property type="entry name" value="Chloro_AB-bd_pln"/>
</dbReference>
<organism evidence="9 10">
    <name type="scientific">Cymbomonas tetramitiformis</name>
    <dbReference type="NCBI Taxonomy" id="36881"/>
    <lineage>
        <taxon>Eukaryota</taxon>
        <taxon>Viridiplantae</taxon>
        <taxon>Chlorophyta</taxon>
        <taxon>Pyramimonadophyceae</taxon>
        <taxon>Pyramimonadales</taxon>
        <taxon>Pyramimonadaceae</taxon>
        <taxon>Cymbomonas</taxon>
    </lineage>
</organism>
<gene>
    <name evidence="9" type="ORF">CYMTET_39093</name>
</gene>
<comment type="function">
    <text evidence="7">The light-harvesting complex (LHC) functions as a light receptor, it captures and delivers excitation energy to photosystems with which it is closely associated.</text>
</comment>
<accession>A0AAE0F4U7</accession>
<keyword evidence="1 6" id="KW-0148">Chlorophyll</keyword>
<keyword evidence="5 7" id="KW-0157">Chromophore</keyword>
<evidence type="ECO:0000256" key="7">
    <source>
        <dbReference type="RuleBase" id="RU363080"/>
    </source>
</evidence>
<keyword evidence="2 7" id="KW-0150">Chloroplast</keyword>
<evidence type="ECO:0000313" key="10">
    <source>
        <dbReference type="Proteomes" id="UP001190700"/>
    </source>
</evidence>
<dbReference type="InterPro" id="IPR022796">
    <property type="entry name" value="Chloroa_b-bind"/>
</dbReference>
<comment type="caution">
    <text evidence="9">The sequence shown here is derived from an EMBL/GenBank/DDBJ whole genome shotgun (WGS) entry which is preliminary data.</text>
</comment>
<feature type="binding site" description="axial binding residue" evidence="6">
    <location>
        <position position="176"/>
    </location>
    <ligand>
        <name>chlorophyll b</name>
        <dbReference type="ChEBI" id="CHEBI:61721"/>
        <label>3</label>
    </ligand>
    <ligandPart>
        <name>Mg</name>
        <dbReference type="ChEBI" id="CHEBI:25107"/>
    </ligandPart>
</feature>
<keyword evidence="7" id="KW-0603">Photosystem I</keyword>
<protein>
    <recommendedName>
        <fullName evidence="7">Chlorophyll a-b binding protein, chloroplastic</fullName>
    </recommendedName>
</protein>
<dbReference type="GO" id="GO:0009522">
    <property type="term" value="C:photosystem I"/>
    <property type="evidence" value="ECO:0007669"/>
    <property type="project" value="UniProtKB-KW"/>
</dbReference>
<keyword evidence="7" id="KW-0604">Photosystem II</keyword>
<dbReference type="GO" id="GO:0009523">
    <property type="term" value="C:photosystem II"/>
    <property type="evidence" value="ECO:0007669"/>
    <property type="project" value="UniProtKB-KW"/>
</dbReference>
<evidence type="ECO:0000256" key="5">
    <source>
        <dbReference type="ARBA" id="ARBA00022991"/>
    </source>
</evidence>
<evidence type="ECO:0000256" key="8">
    <source>
        <dbReference type="SAM" id="MobiDB-lite"/>
    </source>
</evidence>
<evidence type="ECO:0000313" key="9">
    <source>
        <dbReference type="EMBL" id="KAK3251574.1"/>
    </source>
</evidence>
<keyword evidence="3 7" id="KW-0602">Photosynthesis</keyword>